<dbReference type="AlphaFoldDB" id="A0A7C5UX74"/>
<dbReference type="InterPro" id="IPR050251">
    <property type="entry name" value="HpcH-HpaI_aldolase"/>
</dbReference>
<dbReference type="GO" id="GO:0046872">
    <property type="term" value="F:metal ion binding"/>
    <property type="evidence" value="ECO:0007669"/>
    <property type="project" value="UniProtKB-KW"/>
</dbReference>
<accession>A0A7C5UX74</accession>
<dbReference type="GO" id="GO:0016832">
    <property type="term" value="F:aldehyde-lyase activity"/>
    <property type="evidence" value="ECO:0007669"/>
    <property type="project" value="TreeGrafter"/>
</dbReference>
<keyword evidence="3" id="KW-0456">Lyase</keyword>
<evidence type="ECO:0000256" key="1">
    <source>
        <dbReference type="ARBA" id="ARBA00005568"/>
    </source>
</evidence>
<dbReference type="Pfam" id="PF03328">
    <property type="entry name" value="HpcH_HpaI"/>
    <property type="match status" value="1"/>
</dbReference>
<proteinExistence type="inferred from homology"/>
<dbReference type="InterPro" id="IPR005000">
    <property type="entry name" value="Aldolase/citrate-lyase_domain"/>
</dbReference>
<dbReference type="InterPro" id="IPR015813">
    <property type="entry name" value="Pyrv/PenolPyrv_kinase-like_dom"/>
</dbReference>
<comment type="caution">
    <text evidence="5">The sequence shown here is derived from an EMBL/GenBank/DDBJ whole genome shotgun (WGS) entry which is preliminary data.</text>
</comment>
<evidence type="ECO:0000256" key="3">
    <source>
        <dbReference type="ARBA" id="ARBA00023239"/>
    </source>
</evidence>
<dbReference type="PANTHER" id="PTHR30502">
    <property type="entry name" value="2-KETO-3-DEOXY-L-RHAMNONATE ALDOLASE"/>
    <property type="match status" value="1"/>
</dbReference>
<dbReference type="InterPro" id="IPR040442">
    <property type="entry name" value="Pyrv_kinase-like_dom_sf"/>
</dbReference>
<name>A0A7C5UX74_9CREN</name>
<protein>
    <recommendedName>
        <fullName evidence="4">HpcH/HpaI aldolase/citrate lyase domain-containing protein</fullName>
    </recommendedName>
</protein>
<reference evidence="5" key="1">
    <citation type="journal article" date="2020" name="mSystems">
        <title>Genome- and Community-Level Interaction Insights into Carbon Utilization and Element Cycling Functions of Hydrothermarchaeota in Hydrothermal Sediment.</title>
        <authorList>
            <person name="Zhou Z."/>
            <person name="Liu Y."/>
            <person name="Xu W."/>
            <person name="Pan J."/>
            <person name="Luo Z.H."/>
            <person name="Li M."/>
        </authorList>
    </citation>
    <scope>NUCLEOTIDE SEQUENCE [LARGE SCALE GENOMIC DNA]</scope>
    <source>
        <strain evidence="5">SpSt-1</strain>
    </source>
</reference>
<organism evidence="5">
    <name type="scientific">Ignisphaera aggregans</name>
    <dbReference type="NCBI Taxonomy" id="334771"/>
    <lineage>
        <taxon>Archaea</taxon>
        <taxon>Thermoproteota</taxon>
        <taxon>Thermoprotei</taxon>
        <taxon>Desulfurococcales</taxon>
        <taxon>Desulfurococcaceae</taxon>
        <taxon>Ignisphaera</taxon>
    </lineage>
</organism>
<sequence>MANLKKILNEGKIALGTWITIAHPDVVEALSTLQFNWFVFDMEHAPLDISNLEIMLMGLRGSEIEPIVRVPWNDMVVIKRVLDIGAKGLVVPWVNSREEAESAVRYTLYPPKGVRGVGPRRAVMYGAIDFLEYYKKFEEEFTLVVQIETEKALKNIEEIANVGNIDVFYIGPMDLSVNLGIPLQYDHPKFAEAVETVLKTCKKYDITPGIHTFSVDMAEKYISMGFRFLALNSDFAILRNSFASMLNRLNKYTNK</sequence>
<feature type="domain" description="HpcH/HpaI aldolase/citrate lyase" evidence="4">
    <location>
        <begin position="16"/>
        <end position="239"/>
    </location>
</feature>
<evidence type="ECO:0000259" key="4">
    <source>
        <dbReference type="Pfam" id="PF03328"/>
    </source>
</evidence>
<dbReference type="SUPFAM" id="SSF51621">
    <property type="entry name" value="Phosphoenolpyruvate/pyruvate domain"/>
    <property type="match status" value="1"/>
</dbReference>
<dbReference type="Gene3D" id="3.20.20.60">
    <property type="entry name" value="Phosphoenolpyruvate-binding domains"/>
    <property type="match status" value="1"/>
</dbReference>
<comment type="similarity">
    <text evidence="1">Belongs to the HpcH/HpaI aldolase family.</text>
</comment>
<keyword evidence="2" id="KW-0479">Metal-binding</keyword>
<evidence type="ECO:0000256" key="2">
    <source>
        <dbReference type="ARBA" id="ARBA00022723"/>
    </source>
</evidence>
<dbReference type="EMBL" id="DRUB01000209">
    <property type="protein sequence ID" value="HHR97182.1"/>
    <property type="molecule type" value="Genomic_DNA"/>
</dbReference>
<dbReference type="PANTHER" id="PTHR30502:SF0">
    <property type="entry name" value="PHOSPHOENOLPYRUVATE CARBOXYLASE FAMILY PROTEIN"/>
    <property type="match status" value="1"/>
</dbReference>
<gene>
    <name evidence="5" type="ORF">ENL47_10415</name>
</gene>
<evidence type="ECO:0000313" key="5">
    <source>
        <dbReference type="EMBL" id="HHR97182.1"/>
    </source>
</evidence>
<dbReference type="GO" id="GO:0005737">
    <property type="term" value="C:cytoplasm"/>
    <property type="evidence" value="ECO:0007669"/>
    <property type="project" value="TreeGrafter"/>
</dbReference>